<name>A0A6G8JFX5_9PAST</name>
<protein>
    <recommendedName>
        <fullName evidence="3">Dithiobiotin synthetase</fullName>
    </recommendedName>
</protein>
<organism evidence="1 2">
    <name type="scientific">Mannheimia granulomatis</name>
    <dbReference type="NCBI Taxonomy" id="85402"/>
    <lineage>
        <taxon>Bacteria</taxon>
        <taxon>Pseudomonadati</taxon>
        <taxon>Pseudomonadota</taxon>
        <taxon>Gammaproteobacteria</taxon>
        <taxon>Pasteurellales</taxon>
        <taxon>Pasteurellaceae</taxon>
        <taxon>Mannheimia</taxon>
    </lineage>
</organism>
<reference evidence="1 2" key="1">
    <citation type="submission" date="2016-03" db="EMBL/GenBank/DDBJ databases">
        <authorList>
            <person name="Bojesen A.M."/>
            <person name="Planet P."/>
            <person name="Hansen M.J."/>
        </authorList>
    </citation>
    <scope>NUCLEOTIDE SEQUENCE [LARGE SCALE GENOMIC DNA]</scope>
    <source>
        <strain evidence="1 2">B 234/94</strain>
    </source>
</reference>
<dbReference type="EMBL" id="CP015030">
    <property type="protein sequence ID" value="QIM65883.1"/>
    <property type="molecule type" value="Genomic_DNA"/>
</dbReference>
<accession>A0A6G8JFX5</accession>
<sequence length="222" mass="25539">MKTAFFPSTFPRSSNLVVYFAGWGTPLAAVEHLALPENHDLLICYDYQDLQLDFQFSDYDCIHLVAWSMGVWVANQVMPPIPLASATAINGTALPYDDKFGIPKAVFKGTLESLNEANRIKFERRMCHDKTLFEHYQNLPKPRPLAEIQQELAALYQLINDEQEPKTLAWTHAVIGTQDRIFPTANQLAYWKTFSPQTNICSLEGGHYLLPYFHDWEELWKK</sequence>
<gene>
    <name evidence="1" type="ORF">A4G16_00025</name>
</gene>
<dbReference type="AlphaFoldDB" id="A0A6G8JFX5"/>
<evidence type="ECO:0000313" key="1">
    <source>
        <dbReference type="EMBL" id="QIM65883.1"/>
    </source>
</evidence>
<dbReference type="Proteomes" id="UP000501366">
    <property type="component" value="Chromosome"/>
</dbReference>
<evidence type="ECO:0000313" key="2">
    <source>
        <dbReference type="Proteomes" id="UP000501366"/>
    </source>
</evidence>
<dbReference type="RefSeq" id="WP_165888157.1">
    <property type="nucleotide sequence ID" value="NZ_CP015030.1"/>
</dbReference>
<dbReference type="Gene3D" id="3.40.50.1820">
    <property type="entry name" value="alpha/beta hydrolase"/>
    <property type="match status" value="1"/>
</dbReference>
<dbReference type="SUPFAM" id="SSF53474">
    <property type="entry name" value="alpha/beta-Hydrolases"/>
    <property type="match status" value="1"/>
</dbReference>
<dbReference type="Pfam" id="PF04301">
    <property type="entry name" value="BioG"/>
    <property type="match status" value="1"/>
</dbReference>
<dbReference type="InterPro" id="IPR029058">
    <property type="entry name" value="AB_hydrolase_fold"/>
</dbReference>
<proteinExistence type="predicted"/>
<evidence type="ECO:0008006" key="3">
    <source>
        <dbReference type="Google" id="ProtNLM"/>
    </source>
</evidence>
<dbReference type="KEGG" id="mgra:A4G16_00025"/>
<dbReference type="InterPro" id="IPR007398">
    <property type="entry name" value="BioG"/>
</dbReference>